<gene>
    <name evidence="3" type="ORF">GMOD_00000636</name>
</gene>
<feature type="compositionally biased region" description="Low complexity" evidence="1">
    <location>
        <begin position="419"/>
        <end position="439"/>
    </location>
</feature>
<evidence type="ECO:0000256" key="2">
    <source>
        <dbReference type="SAM" id="SignalP"/>
    </source>
</evidence>
<feature type="compositionally biased region" description="Basic and acidic residues" evidence="1">
    <location>
        <begin position="458"/>
        <end position="478"/>
    </location>
</feature>
<evidence type="ECO:0000313" key="4">
    <source>
        <dbReference type="Proteomes" id="UP000265663"/>
    </source>
</evidence>
<organism evidence="3 4">
    <name type="scientific">Pyrenophora seminiperda CCB06</name>
    <dbReference type="NCBI Taxonomy" id="1302712"/>
    <lineage>
        <taxon>Eukaryota</taxon>
        <taxon>Fungi</taxon>
        <taxon>Dikarya</taxon>
        <taxon>Ascomycota</taxon>
        <taxon>Pezizomycotina</taxon>
        <taxon>Dothideomycetes</taxon>
        <taxon>Pleosporomycetidae</taxon>
        <taxon>Pleosporales</taxon>
        <taxon>Pleosporineae</taxon>
        <taxon>Pleosporaceae</taxon>
        <taxon>Pyrenophora</taxon>
    </lineage>
</organism>
<feature type="region of interest" description="Disordered" evidence="1">
    <location>
        <begin position="335"/>
        <end position="356"/>
    </location>
</feature>
<feature type="signal peptide" evidence="2">
    <location>
        <begin position="1"/>
        <end position="21"/>
    </location>
</feature>
<protein>
    <submittedName>
        <fullName evidence="3">Paired amphipathic helix sin3a</fullName>
    </submittedName>
</protein>
<dbReference type="EMBL" id="KE747824">
    <property type="protein sequence ID" value="RMZ70532.1"/>
    <property type="molecule type" value="Genomic_DNA"/>
</dbReference>
<dbReference type="AlphaFoldDB" id="A0A3M7M7S0"/>
<evidence type="ECO:0000256" key="1">
    <source>
        <dbReference type="SAM" id="MobiDB-lite"/>
    </source>
</evidence>
<feature type="region of interest" description="Disordered" evidence="1">
    <location>
        <begin position="419"/>
        <end position="481"/>
    </location>
</feature>
<name>A0A3M7M7S0_9PLEO</name>
<dbReference type="Proteomes" id="UP000265663">
    <property type="component" value="Unassembled WGS sequence"/>
</dbReference>
<sequence length="547" mass="57534">MTSGTVSSLFVLFLSCTNVLAQTVNTQSVQYNQVLNVNGDMALNSFQFPDRSKVETFSQKQQQIIVNQQTPSIPSNQVTGTTGQPFVAVSPQSMTISTNGATDLVGGQIEMAMTMQNLQGVAVQPGNTYVAMLSPDRQSWMIQETMRSVNTTDMTVRMVKRTQMDGEYMVVGRQTVETNTLVVPFGSDGSTSVAIQGTGLQENEFQDGFRMATRATQPMTMNVNVKKGVDQGMLAALQGQSSINDYRYSVVTNLAAVTPNLNQQVTVVQMPVNAIRIQKMMQAMNVPANGQVAIAVAQRGVLQNPGGATGNLNSAGTRRSVYGRSEFREKIAARQVQGTGTTNTNTGTSTTGNNPNPVAQQLLLAPTFTPIAATAVLDQANMRIAIPVKQVDGEYILTMTLMSGGAQAAAAPQAAPQAASPAAGTAASPATPQTSSSATKGEKPALEGTNSTMSAKPEAPKAEAAKKAERREDSKTDKYGLPIAPQGAVIMTMKQIDDMASAMTWGGGVPITKMMSEYVKAQTGTDLFGSSSAPAAASADGGLKISV</sequence>
<reference evidence="3 4" key="1">
    <citation type="journal article" date="2014" name="PLoS ONE">
        <title>De novo Genome Assembly of the Fungal Plant Pathogen Pyrenophora semeniperda.</title>
        <authorList>
            <person name="Soliai M.M."/>
            <person name="Meyer S.E."/>
            <person name="Udall J.A."/>
            <person name="Elzinga D.E."/>
            <person name="Hermansen R.A."/>
            <person name="Bodily P.M."/>
            <person name="Hart A.A."/>
            <person name="Coleman C.E."/>
        </authorList>
    </citation>
    <scope>NUCLEOTIDE SEQUENCE [LARGE SCALE GENOMIC DNA]</scope>
    <source>
        <strain evidence="3 4">CCB06</strain>
        <tissue evidence="3">Mycelium</tissue>
    </source>
</reference>
<dbReference type="OrthoDB" id="6513042at2759"/>
<keyword evidence="4" id="KW-1185">Reference proteome</keyword>
<proteinExistence type="predicted"/>
<feature type="compositionally biased region" description="Low complexity" evidence="1">
    <location>
        <begin position="338"/>
        <end position="354"/>
    </location>
</feature>
<accession>A0A3M7M7S0</accession>
<feature type="chain" id="PRO_5018050960" evidence="2">
    <location>
        <begin position="22"/>
        <end position="547"/>
    </location>
</feature>
<evidence type="ECO:0000313" key="3">
    <source>
        <dbReference type="EMBL" id="RMZ70532.1"/>
    </source>
</evidence>
<keyword evidence="2" id="KW-0732">Signal</keyword>